<feature type="domain" description="DNA methylase adenine-specific" evidence="2">
    <location>
        <begin position="1"/>
        <end position="89"/>
    </location>
</feature>
<dbReference type="Proteomes" id="UP000029647">
    <property type="component" value="Unassembled WGS sequence"/>
</dbReference>
<dbReference type="GO" id="GO:0032259">
    <property type="term" value="P:methylation"/>
    <property type="evidence" value="ECO:0007669"/>
    <property type="project" value="UniProtKB-KW"/>
</dbReference>
<keyword evidence="3" id="KW-0808">Transferase</keyword>
<dbReference type="InterPro" id="IPR052916">
    <property type="entry name" value="Type-I_RE_MTase_Subunit"/>
</dbReference>
<evidence type="ECO:0000259" key="2">
    <source>
        <dbReference type="Pfam" id="PF02384"/>
    </source>
</evidence>
<reference evidence="3 4" key="1">
    <citation type="journal article" date="2014" name="Genome Announc.">
        <title>Draft Genome Sequences of Marine Flavobacterium Nonlabens Strains NR17, NR24, NR27, NR32, NR33, and Ara13.</title>
        <authorList>
            <person name="Nakanishi M."/>
            <person name="Meirelles P."/>
            <person name="Suzuki R."/>
            <person name="Takatani N."/>
            <person name="Mino S."/>
            <person name="Suda W."/>
            <person name="Oshima K."/>
            <person name="Hattori M."/>
            <person name="Ohkuma M."/>
            <person name="Hosokawa M."/>
            <person name="Miyashita K."/>
            <person name="Thompson F.L."/>
            <person name="Niwa A."/>
            <person name="Sawabe T."/>
            <person name="Sawabe T."/>
        </authorList>
    </citation>
    <scope>NUCLEOTIDE SEQUENCE [LARGE SCALE GENOMIC DNA]</scope>
    <source>
        <strain evidence="4">JCM19275</strain>
    </source>
</reference>
<dbReference type="Pfam" id="PF02384">
    <property type="entry name" value="N6_Mtase"/>
    <property type="match status" value="1"/>
</dbReference>
<dbReference type="AlphaFoldDB" id="A0A090WL16"/>
<dbReference type="Gene3D" id="3.40.50.150">
    <property type="entry name" value="Vaccinia Virus protein VP39"/>
    <property type="match status" value="1"/>
</dbReference>
<proteinExistence type="inferred from homology"/>
<keyword evidence="3" id="KW-0489">Methyltransferase</keyword>
<name>A0A090WL16_NONUL</name>
<dbReference type="GO" id="GO:0008170">
    <property type="term" value="F:N-methyltransferase activity"/>
    <property type="evidence" value="ECO:0007669"/>
    <property type="project" value="InterPro"/>
</dbReference>
<evidence type="ECO:0000313" key="4">
    <source>
        <dbReference type="Proteomes" id="UP000029647"/>
    </source>
</evidence>
<comment type="caution">
    <text evidence="3">The sequence shown here is derived from an EMBL/GenBank/DDBJ whole genome shotgun (WGS) entry which is preliminary data.</text>
</comment>
<dbReference type="PANTHER" id="PTHR42998:SF1">
    <property type="entry name" value="TYPE I RESTRICTION ENZYME HINDI METHYLASE SUBUNIT"/>
    <property type="match status" value="1"/>
</dbReference>
<protein>
    <submittedName>
        <fullName evidence="3">Type I restriction-modification system DNA-methyltransferase subunit M</fullName>
        <ecNumber evidence="3">2.1.1.72</ecNumber>
    </submittedName>
</protein>
<evidence type="ECO:0000313" key="3">
    <source>
        <dbReference type="EMBL" id="GAL76084.1"/>
    </source>
</evidence>
<dbReference type="EC" id="2.1.1.72" evidence="3"/>
<dbReference type="GO" id="GO:0003677">
    <property type="term" value="F:DNA binding"/>
    <property type="evidence" value="ECO:0007669"/>
    <property type="project" value="InterPro"/>
</dbReference>
<dbReference type="InterPro" id="IPR003356">
    <property type="entry name" value="DNA_methylase_A-5"/>
</dbReference>
<dbReference type="SUPFAM" id="SSF53335">
    <property type="entry name" value="S-adenosyl-L-methionine-dependent methyltransferases"/>
    <property type="match status" value="1"/>
</dbReference>
<comment type="similarity">
    <text evidence="1">Belongs to the N(4)/N(6)-methyltransferase family.</text>
</comment>
<sequence length="128" mass="14519">MFVQSIKFIENHNGNKKNISIYGQEYTNTTYKLAKMNLAIRGIAGNLGAVAADTFARDQHPDLKADYIMANPPFNQKDWRAANELTDDPDGKAMKHHLSLMQTMRGFLTWSQNSLIKESLVLYSQMAH</sequence>
<dbReference type="InterPro" id="IPR029063">
    <property type="entry name" value="SAM-dependent_MTases_sf"/>
</dbReference>
<organism evidence="3 4">
    <name type="scientific">Nonlabens ulvanivorans</name>
    <name type="common">Persicivirga ulvanivorans</name>
    <dbReference type="NCBI Taxonomy" id="906888"/>
    <lineage>
        <taxon>Bacteria</taxon>
        <taxon>Pseudomonadati</taxon>
        <taxon>Bacteroidota</taxon>
        <taxon>Flavobacteriia</taxon>
        <taxon>Flavobacteriales</taxon>
        <taxon>Flavobacteriaceae</taxon>
        <taxon>Nonlabens</taxon>
    </lineage>
</organism>
<dbReference type="PANTHER" id="PTHR42998">
    <property type="entry name" value="TYPE I RESTRICTION ENZYME HINDVIIP M PROTEIN-RELATED"/>
    <property type="match status" value="1"/>
</dbReference>
<dbReference type="GO" id="GO:0009007">
    <property type="term" value="F:site-specific DNA-methyltransferase (adenine-specific) activity"/>
    <property type="evidence" value="ECO:0007669"/>
    <property type="project" value="UniProtKB-EC"/>
</dbReference>
<gene>
    <name evidence="3" type="ORF">JCM19275_2216</name>
</gene>
<evidence type="ECO:0000256" key="1">
    <source>
        <dbReference type="ARBA" id="ARBA00006594"/>
    </source>
</evidence>
<dbReference type="EMBL" id="BBNT01000008">
    <property type="protein sequence ID" value="GAL76084.1"/>
    <property type="molecule type" value="Genomic_DNA"/>
</dbReference>
<accession>A0A090WL16</accession>